<keyword evidence="5 6" id="KW-0349">Heme</keyword>
<gene>
    <name evidence="8" type="ORF">PAC_10029</name>
</gene>
<evidence type="ECO:0000313" key="8">
    <source>
        <dbReference type="EMBL" id="CZR60133.1"/>
    </source>
</evidence>
<dbReference type="FunFam" id="1.10.630.10:FF:000050">
    <property type="entry name" value="Cytochrome P450 monooxygenase"/>
    <property type="match status" value="1"/>
</dbReference>
<evidence type="ECO:0000256" key="4">
    <source>
        <dbReference type="ARBA" id="ARBA00023004"/>
    </source>
</evidence>
<dbReference type="InterPro" id="IPR002401">
    <property type="entry name" value="Cyt_P450_E_grp-I"/>
</dbReference>
<dbReference type="PANTHER" id="PTHR24305:SF232">
    <property type="entry name" value="P450, PUTATIVE (EUROFUNG)-RELATED"/>
    <property type="match status" value="1"/>
</dbReference>
<name>A0A1L7X533_9HELO</name>
<evidence type="ECO:0000256" key="3">
    <source>
        <dbReference type="ARBA" id="ARBA00022723"/>
    </source>
</evidence>
<keyword evidence="7" id="KW-0472">Membrane</keyword>
<keyword evidence="8" id="KW-0808">Transferase</keyword>
<dbReference type="PANTHER" id="PTHR24305">
    <property type="entry name" value="CYTOCHROME P450"/>
    <property type="match status" value="1"/>
</dbReference>
<feature type="transmembrane region" description="Helical" evidence="7">
    <location>
        <begin position="6"/>
        <end position="30"/>
    </location>
</feature>
<dbReference type="GO" id="GO:0004497">
    <property type="term" value="F:monooxygenase activity"/>
    <property type="evidence" value="ECO:0007669"/>
    <property type="project" value="UniProtKB-KW"/>
</dbReference>
<dbReference type="EMBL" id="FJOG01000015">
    <property type="protein sequence ID" value="CZR60133.1"/>
    <property type="molecule type" value="Genomic_DNA"/>
</dbReference>
<sequence length="520" mass="58736">MSEFRYLSASTILSNLPWLILAAIVSNALLQKFKPGLSKIPGPQLASVTDLWRFFVTWRRRPELAHQYLHAKYGDAVRLGPNMVSISDLKVVKEIYGFNTAYVKSEFYPVQRTVAQGKSIESLFNTTDNRYHAKLRKAIASTYAVSTVAQFEPLVDSTISTLINELDQRYLDKDGDAGVCDFGTWLHYFAFDVIGELAFTERIGFLERATDVDGVISNLQTIVNYFSVVGQMPWLDKVLMKNPIRMFLSAHGIGQKLSPIPAFAGKRIIQRVSAKKSIEASNSTLPPDILDRFLLLKEKDPEFFDDRLILGLMVGNVFGGADTTAITLRTVFYCLLKEPHTMKALLKELNSAHFSRDDGIVLWKESRELPYLTAVIQESLRLHPAIGLPLERVVPASGLQVGKYFLPAGTIVGASAWVLHQKEDVFGERCGEFRPERWIEVSEQRKSEMNSAMFAFGGGSKECLGKSISYLEMYKLIPTILRRYTLSLADPQKEWKLENAFFVKQTEFYVRLQLRSEGEA</sequence>
<dbReference type="GO" id="GO:0005506">
    <property type="term" value="F:iron ion binding"/>
    <property type="evidence" value="ECO:0007669"/>
    <property type="project" value="InterPro"/>
</dbReference>
<keyword evidence="8" id="KW-0489">Methyltransferase</keyword>
<evidence type="ECO:0000256" key="7">
    <source>
        <dbReference type="SAM" id="Phobius"/>
    </source>
</evidence>
<dbReference type="InterPro" id="IPR036396">
    <property type="entry name" value="Cyt_P450_sf"/>
</dbReference>
<keyword evidence="7" id="KW-0812">Transmembrane</keyword>
<evidence type="ECO:0000256" key="1">
    <source>
        <dbReference type="ARBA" id="ARBA00001971"/>
    </source>
</evidence>
<dbReference type="GO" id="GO:0032259">
    <property type="term" value="P:methylation"/>
    <property type="evidence" value="ECO:0007669"/>
    <property type="project" value="UniProtKB-KW"/>
</dbReference>
<keyword evidence="3 5" id="KW-0479">Metal-binding</keyword>
<dbReference type="STRING" id="576137.A0A1L7X533"/>
<dbReference type="OrthoDB" id="3934656at2759"/>
<organism evidence="8 9">
    <name type="scientific">Phialocephala subalpina</name>
    <dbReference type="NCBI Taxonomy" id="576137"/>
    <lineage>
        <taxon>Eukaryota</taxon>
        <taxon>Fungi</taxon>
        <taxon>Dikarya</taxon>
        <taxon>Ascomycota</taxon>
        <taxon>Pezizomycotina</taxon>
        <taxon>Leotiomycetes</taxon>
        <taxon>Helotiales</taxon>
        <taxon>Mollisiaceae</taxon>
        <taxon>Phialocephala</taxon>
        <taxon>Phialocephala fortinii species complex</taxon>
    </lineage>
</organism>
<dbReference type="GO" id="GO:0008168">
    <property type="term" value="F:methyltransferase activity"/>
    <property type="evidence" value="ECO:0007669"/>
    <property type="project" value="UniProtKB-KW"/>
</dbReference>
<dbReference type="PRINTS" id="PR00385">
    <property type="entry name" value="P450"/>
</dbReference>
<dbReference type="PRINTS" id="PR00463">
    <property type="entry name" value="EP450I"/>
</dbReference>
<evidence type="ECO:0000256" key="5">
    <source>
        <dbReference type="PIRSR" id="PIRSR602401-1"/>
    </source>
</evidence>
<accession>A0A1L7X533</accession>
<keyword evidence="7" id="KW-1133">Transmembrane helix</keyword>
<dbReference type="SUPFAM" id="SSF48264">
    <property type="entry name" value="Cytochrome P450"/>
    <property type="match status" value="1"/>
</dbReference>
<keyword evidence="6" id="KW-0560">Oxidoreductase</keyword>
<dbReference type="Gene3D" id="1.10.630.10">
    <property type="entry name" value="Cytochrome P450"/>
    <property type="match status" value="1"/>
</dbReference>
<evidence type="ECO:0000313" key="9">
    <source>
        <dbReference type="Proteomes" id="UP000184330"/>
    </source>
</evidence>
<keyword evidence="6" id="KW-0503">Monooxygenase</keyword>
<protein>
    <submittedName>
        <fullName evidence="8">Related to pisatin demethylase cytochrome P450</fullName>
    </submittedName>
</protein>
<proteinExistence type="inferred from homology"/>
<dbReference type="InterPro" id="IPR050121">
    <property type="entry name" value="Cytochrome_P450_monoxygenase"/>
</dbReference>
<feature type="binding site" description="axial binding residue" evidence="5">
    <location>
        <position position="463"/>
    </location>
    <ligand>
        <name>heme</name>
        <dbReference type="ChEBI" id="CHEBI:30413"/>
    </ligand>
    <ligandPart>
        <name>Fe</name>
        <dbReference type="ChEBI" id="CHEBI:18248"/>
    </ligandPart>
</feature>
<comment type="similarity">
    <text evidence="2 6">Belongs to the cytochrome P450 family.</text>
</comment>
<reference evidence="8 9" key="1">
    <citation type="submission" date="2016-03" db="EMBL/GenBank/DDBJ databases">
        <authorList>
            <person name="Ploux O."/>
        </authorList>
    </citation>
    <scope>NUCLEOTIDE SEQUENCE [LARGE SCALE GENOMIC DNA]</scope>
    <source>
        <strain evidence="8 9">UAMH 11012</strain>
    </source>
</reference>
<keyword evidence="9" id="KW-1185">Reference proteome</keyword>
<dbReference type="InterPro" id="IPR001128">
    <property type="entry name" value="Cyt_P450"/>
</dbReference>
<dbReference type="GO" id="GO:0020037">
    <property type="term" value="F:heme binding"/>
    <property type="evidence" value="ECO:0007669"/>
    <property type="project" value="InterPro"/>
</dbReference>
<dbReference type="GO" id="GO:0016705">
    <property type="term" value="F:oxidoreductase activity, acting on paired donors, with incorporation or reduction of molecular oxygen"/>
    <property type="evidence" value="ECO:0007669"/>
    <property type="project" value="InterPro"/>
</dbReference>
<evidence type="ECO:0000256" key="6">
    <source>
        <dbReference type="RuleBase" id="RU000461"/>
    </source>
</evidence>
<comment type="cofactor">
    <cofactor evidence="1 5">
        <name>heme</name>
        <dbReference type="ChEBI" id="CHEBI:30413"/>
    </cofactor>
</comment>
<evidence type="ECO:0000256" key="2">
    <source>
        <dbReference type="ARBA" id="ARBA00010617"/>
    </source>
</evidence>
<dbReference type="Proteomes" id="UP000184330">
    <property type="component" value="Unassembled WGS sequence"/>
</dbReference>
<dbReference type="InterPro" id="IPR017972">
    <property type="entry name" value="Cyt_P450_CS"/>
</dbReference>
<dbReference type="AlphaFoldDB" id="A0A1L7X533"/>
<dbReference type="CDD" id="cd11060">
    <property type="entry name" value="CYP57A1-like"/>
    <property type="match status" value="1"/>
</dbReference>
<dbReference type="Pfam" id="PF00067">
    <property type="entry name" value="p450"/>
    <property type="match status" value="1"/>
</dbReference>
<dbReference type="PROSITE" id="PS00086">
    <property type="entry name" value="CYTOCHROME_P450"/>
    <property type="match status" value="1"/>
</dbReference>
<keyword evidence="4 5" id="KW-0408">Iron</keyword>